<keyword evidence="1" id="KW-0175">Coiled coil</keyword>
<proteinExistence type="predicted"/>
<evidence type="ECO:0000313" key="2">
    <source>
        <dbReference type="EMBL" id="VYT62974.1"/>
    </source>
</evidence>
<feature type="coiled-coil region" evidence="1">
    <location>
        <begin position="50"/>
        <end position="77"/>
    </location>
</feature>
<sequence>MNFRGSDEMQKAYDYIKKASNNISDSKDKISEIVSLVENSSWSGESKKSFLNLITLCEQLNDKLKDAAEENVRKISKFIDERDEFINNSLVIKELEE</sequence>
<evidence type="ECO:0000256" key="1">
    <source>
        <dbReference type="SAM" id="Coils"/>
    </source>
</evidence>
<protein>
    <submittedName>
        <fullName evidence="2">Virulence factor EsxB</fullName>
    </submittedName>
</protein>
<organism evidence="2">
    <name type="scientific">Clostridium paraputrificum</name>
    <dbReference type="NCBI Taxonomy" id="29363"/>
    <lineage>
        <taxon>Bacteria</taxon>
        <taxon>Bacillati</taxon>
        <taxon>Bacillota</taxon>
        <taxon>Clostridia</taxon>
        <taxon>Eubacteriales</taxon>
        <taxon>Clostridiaceae</taxon>
        <taxon>Clostridium</taxon>
    </lineage>
</organism>
<dbReference type="RefSeq" id="WP_156558660.1">
    <property type="nucleotide sequence ID" value="NZ_CACRTV010000007.1"/>
</dbReference>
<dbReference type="Gene3D" id="1.10.287.1060">
    <property type="entry name" value="ESAT-6-like"/>
    <property type="match status" value="1"/>
</dbReference>
<reference evidence="2" key="1">
    <citation type="submission" date="2019-11" db="EMBL/GenBank/DDBJ databases">
        <authorList>
            <person name="Feng L."/>
        </authorList>
    </citation>
    <scope>NUCLEOTIDE SEQUENCE</scope>
    <source>
        <strain evidence="2">CParaputrificumLFYP93</strain>
    </source>
</reference>
<gene>
    <name evidence="2" type="ORF">CPLFYP93_00195</name>
</gene>
<dbReference type="AlphaFoldDB" id="A0A6N2Y898"/>
<dbReference type="EMBL" id="CACRTV010000007">
    <property type="protein sequence ID" value="VYT62974.1"/>
    <property type="molecule type" value="Genomic_DNA"/>
</dbReference>
<name>A0A6N2Y898_9CLOT</name>
<accession>A0A6N2Y898</accession>